<accession>A0A8J3X1G4</accession>
<name>A0A8J3X1G4_9ACTN</name>
<dbReference type="InterPro" id="IPR045730">
    <property type="entry name" value="DUF6084"/>
</dbReference>
<dbReference type="Proteomes" id="UP000599074">
    <property type="component" value="Unassembled WGS sequence"/>
</dbReference>
<protein>
    <submittedName>
        <fullName evidence="1">Uncharacterized protein</fullName>
    </submittedName>
</protein>
<dbReference type="Pfam" id="PF19562">
    <property type="entry name" value="DUF6084"/>
    <property type="match status" value="1"/>
</dbReference>
<evidence type="ECO:0000313" key="2">
    <source>
        <dbReference type="Proteomes" id="UP000599074"/>
    </source>
</evidence>
<keyword evidence="2" id="KW-1185">Reference proteome</keyword>
<dbReference type="EMBL" id="BOON01000031">
    <property type="protein sequence ID" value="GII23781.1"/>
    <property type="molecule type" value="Genomic_DNA"/>
</dbReference>
<dbReference type="AlphaFoldDB" id="A0A8J3X1G4"/>
<gene>
    <name evidence="1" type="ORF">Pme01_33780</name>
</gene>
<comment type="caution">
    <text evidence="1">The sequence shown here is derived from an EMBL/GenBank/DDBJ whole genome shotgun (WGS) entry which is preliminary data.</text>
</comment>
<dbReference type="RefSeq" id="WP_168114210.1">
    <property type="nucleotide sequence ID" value="NZ_BOON01000031.1"/>
</dbReference>
<reference evidence="1" key="1">
    <citation type="submission" date="2021-01" db="EMBL/GenBank/DDBJ databases">
        <title>Whole genome shotgun sequence of Planosporangium mesophilum NBRC 109066.</title>
        <authorList>
            <person name="Komaki H."/>
            <person name="Tamura T."/>
        </authorList>
    </citation>
    <scope>NUCLEOTIDE SEQUENCE</scope>
    <source>
        <strain evidence="1">NBRC 109066</strain>
    </source>
</reference>
<sequence>MGELVFDCIDSRAERYAAAPILTLVLRVAETTGAQVGAIGLRCQMRIQPVRRTYDEGEAERLNDLFGTPDRWGDTLKPLQFATVSALVPAFRNSIEIELPVPCSYDLEVASTRYFDALAGGDVPLLLLFSGTVFLQGPAGMQVEQVPWHKECNYRLPVRVWRETMDYHFPNSAWLRLHRDTLAALARFKSERTLATWEETLQVLLAEAGEVVR</sequence>
<organism evidence="1 2">
    <name type="scientific">Planosporangium mesophilum</name>
    <dbReference type="NCBI Taxonomy" id="689768"/>
    <lineage>
        <taxon>Bacteria</taxon>
        <taxon>Bacillati</taxon>
        <taxon>Actinomycetota</taxon>
        <taxon>Actinomycetes</taxon>
        <taxon>Micromonosporales</taxon>
        <taxon>Micromonosporaceae</taxon>
        <taxon>Planosporangium</taxon>
    </lineage>
</organism>
<proteinExistence type="predicted"/>
<evidence type="ECO:0000313" key="1">
    <source>
        <dbReference type="EMBL" id="GII23781.1"/>
    </source>
</evidence>